<accession>A0A0C4Y9N8</accession>
<proteinExistence type="predicted"/>
<feature type="region of interest" description="Disordered" evidence="1">
    <location>
        <begin position="1"/>
        <end position="47"/>
    </location>
</feature>
<protein>
    <submittedName>
        <fullName evidence="2">Uncharacterized protein</fullName>
    </submittedName>
</protein>
<name>A0A0C4Y9N8_9BURK</name>
<gene>
    <name evidence="2" type="ORF">RR42_m2248</name>
</gene>
<reference evidence="2 3" key="1">
    <citation type="journal article" date="2015" name="Genome Announc.">
        <title>Complete Genome Sequence of Cupriavidus basilensis 4G11, Isolated from the Oak Ridge Field Research Center Site.</title>
        <authorList>
            <person name="Ray J."/>
            <person name="Waters R.J."/>
            <person name="Skerker J.M."/>
            <person name="Kuehl J.V."/>
            <person name="Price M.N."/>
            <person name="Huang J."/>
            <person name="Chakraborty R."/>
            <person name="Arkin A.P."/>
            <person name="Deutschbauer A."/>
        </authorList>
    </citation>
    <scope>NUCLEOTIDE SEQUENCE [LARGE SCALE GENOMIC DNA]</scope>
    <source>
        <strain evidence="2">4G11</strain>
    </source>
</reference>
<dbReference type="Proteomes" id="UP000031843">
    <property type="component" value="Chromosome main"/>
</dbReference>
<dbReference type="KEGG" id="cbw:RR42_m2248"/>
<evidence type="ECO:0000313" key="3">
    <source>
        <dbReference type="Proteomes" id="UP000031843"/>
    </source>
</evidence>
<dbReference type="AlphaFoldDB" id="A0A0C4Y9N8"/>
<evidence type="ECO:0000313" key="2">
    <source>
        <dbReference type="EMBL" id="AJG19640.1"/>
    </source>
</evidence>
<organism evidence="2 3">
    <name type="scientific">Cupriavidus basilensis</name>
    <dbReference type="NCBI Taxonomy" id="68895"/>
    <lineage>
        <taxon>Bacteria</taxon>
        <taxon>Pseudomonadati</taxon>
        <taxon>Pseudomonadota</taxon>
        <taxon>Betaproteobacteria</taxon>
        <taxon>Burkholderiales</taxon>
        <taxon>Burkholderiaceae</taxon>
        <taxon>Cupriavidus</taxon>
    </lineage>
</organism>
<dbReference type="EMBL" id="CP010536">
    <property type="protein sequence ID" value="AJG19640.1"/>
    <property type="molecule type" value="Genomic_DNA"/>
</dbReference>
<evidence type="ECO:0000256" key="1">
    <source>
        <dbReference type="SAM" id="MobiDB-lite"/>
    </source>
</evidence>
<sequence>MIPIRGGALSQDRARRKPVLQSPASTPGKHWRLSGRLGVRPPAGGSP</sequence>
<keyword evidence="3" id="KW-1185">Reference proteome</keyword>